<dbReference type="KEGG" id="mbr:MONBRDRAFT_33200"/>
<feature type="compositionally biased region" description="Acidic residues" evidence="1">
    <location>
        <begin position="570"/>
        <end position="579"/>
    </location>
</feature>
<evidence type="ECO:0000259" key="2">
    <source>
        <dbReference type="PROSITE" id="PS50206"/>
    </source>
</evidence>
<dbReference type="Pfam" id="PF00581">
    <property type="entry name" value="Rhodanese"/>
    <property type="match status" value="1"/>
</dbReference>
<dbReference type="Proteomes" id="UP000001357">
    <property type="component" value="Unassembled WGS sequence"/>
</dbReference>
<dbReference type="AlphaFoldDB" id="A9V446"/>
<dbReference type="InParanoid" id="A9V446"/>
<dbReference type="STRING" id="81824.A9V446"/>
<dbReference type="FunCoup" id="A9V446">
    <property type="interactions" value="1202"/>
</dbReference>
<dbReference type="CDD" id="cd20788">
    <property type="entry name" value="TBC1D23_C-like"/>
    <property type="match status" value="1"/>
</dbReference>
<dbReference type="eggNOG" id="KOG3636">
    <property type="taxonomic scope" value="Eukaryota"/>
</dbReference>
<dbReference type="PANTHER" id="PTHR13297:SF5">
    <property type="entry name" value="TBC1 DOMAIN FAMILY MEMBER 23"/>
    <property type="match status" value="1"/>
</dbReference>
<feature type="compositionally biased region" description="Low complexity" evidence="1">
    <location>
        <begin position="588"/>
        <end position="601"/>
    </location>
</feature>
<dbReference type="PROSITE" id="PS50206">
    <property type="entry name" value="RHODANESE_3"/>
    <property type="match status" value="1"/>
</dbReference>
<dbReference type="SUPFAM" id="SSF52821">
    <property type="entry name" value="Rhodanese/Cell cycle control phosphatase"/>
    <property type="match status" value="1"/>
</dbReference>
<dbReference type="GO" id="GO:0005829">
    <property type="term" value="C:cytosol"/>
    <property type="evidence" value="ECO:0007669"/>
    <property type="project" value="GOC"/>
</dbReference>
<dbReference type="Pfam" id="PF19430">
    <property type="entry name" value="TBC1D23_C"/>
    <property type="match status" value="1"/>
</dbReference>
<dbReference type="GeneID" id="5892817"/>
<feature type="region of interest" description="Disordered" evidence="1">
    <location>
        <begin position="516"/>
        <end position="535"/>
    </location>
</feature>
<feature type="domain" description="Rhodanese" evidence="2">
    <location>
        <begin position="82"/>
        <end position="185"/>
    </location>
</feature>
<dbReference type="RefSeq" id="XP_001747475.1">
    <property type="nucleotide sequence ID" value="XM_001747423.1"/>
</dbReference>
<gene>
    <name evidence="3" type="ORF">MONBRDRAFT_33200</name>
</gene>
<feature type="compositionally biased region" description="Low complexity" evidence="1">
    <location>
        <begin position="360"/>
        <end position="369"/>
    </location>
</feature>
<evidence type="ECO:0000256" key="1">
    <source>
        <dbReference type="SAM" id="MobiDB-lite"/>
    </source>
</evidence>
<proteinExistence type="predicted"/>
<protein>
    <recommendedName>
        <fullName evidence="2">Rhodanese domain-containing protein</fullName>
    </recommendedName>
</protein>
<evidence type="ECO:0000313" key="4">
    <source>
        <dbReference type="Proteomes" id="UP000001357"/>
    </source>
</evidence>
<dbReference type="InterPro" id="IPR036873">
    <property type="entry name" value="Rhodanese-like_dom_sf"/>
</dbReference>
<dbReference type="Gene3D" id="3.40.250.10">
    <property type="entry name" value="Rhodanese-like domain"/>
    <property type="match status" value="1"/>
</dbReference>
<dbReference type="InterPro" id="IPR045799">
    <property type="entry name" value="TBC1D23_C"/>
</dbReference>
<dbReference type="GO" id="GO:0042147">
    <property type="term" value="P:retrograde transport, endosome to Golgi"/>
    <property type="evidence" value="ECO:0007669"/>
    <property type="project" value="InterPro"/>
</dbReference>
<sequence>MGDDAKGITGFLVAMPAHVSTEDVGDLVQLAIHYSSITPESIRSQYTNPLFGSGRLRDEQSPARALCFDMSPSAVVNRSSSKSAPLFLVDVRPIDRYDDGHFINTQWHLDSKLMMDDPAAFETELSKMEEALTASDKHICLMGQTAHDGLVDMLVARLLQRHFKYVSLVRGGYVALYEYIESQQALDTMLDGLDLAASIREGVDPLQADPAVVVTQRSLTQRLAGLLKRGPKLQGEHVGEEEKTAAAGDSSPPSVAIADSAPTAQAAKPKQSATDEERPASSWWTEKRQQYAARANTWGSRFKEKSSQYASALSEKSKVIKANLVKNLKSGGGDMYRGGDIHTNFSIDDEDEDEDHSGQARTADAASDPTADDHSMEADVKHALLRRTASGQLIVDVSKLEAAAPQHTIFQCNEVVGDLIYPSWLILTEFHILKLRAIQSSNSVIRAAIMWRRALTSIVRITAKKKYPTLLSFVYQESFDVSNPDNTELRERYLVPQAAEAKSALRDAIARSQQIKTAALMPSSPPPDEAPERVDTTAEAPLVDLDGNSTAAAESAPANKLASSANEAAGSDDLDEIEQELLREIAAEESAQKQAAAPPAATNDLDDLFE</sequence>
<dbReference type="InterPro" id="IPR001763">
    <property type="entry name" value="Rhodanese-like_dom"/>
</dbReference>
<feature type="region of interest" description="Disordered" evidence="1">
    <location>
        <begin position="230"/>
        <end position="287"/>
    </location>
</feature>
<reference evidence="3 4" key="1">
    <citation type="journal article" date="2008" name="Nature">
        <title>The genome of the choanoflagellate Monosiga brevicollis and the origin of metazoans.</title>
        <authorList>
            <consortium name="JGI Sequencing"/>
            <person name="King N."/>
            <person name="Westbrook M.J."/>
            <person name="Young S.L."/>
            <person name="Kuo A."/>
            <person name="Abedin M."/>
            <person name="Chapman J."/>
            <person name="Fairclough S."/>
            <person name="Hellsten U."/>
            <person name="Isogai Y."/>
            <person name="Letunic I."/>
            <person name="Marr M."/>
            <person name="Pincus D."/>
            <person name="Putnam N."/>
            <person name="Rokas A."/>
            <person name="Wright K.J."/>
            <person name="Zuzow R."/>
            <person name="Dirks W."/>
            <person name="Good M."/>
            <person name="Goodstein D."/>
            <person name="Lemons D."/>
            <person name="Li W."/>
            <person name="Lyons J.B."/>
            <person name="Morris A."/>
            <person name="Nichols S."/>
            <person name="Richter D.J."/>
            <person name="Salamov A."/>
            <person name="Bork P."/>
            <person name="Lim W.A."/>
            <person name="Manning G."/>
            <person name="Miller W.T."/>
            <person name="McGinnis W."/>
            <person name="Shapiro H."/>
            <person name="Tjian R."/>
            <person name="Grigoriev I.V."/>
            <person name="Rokhsar D."/>
        </authorList>
    </citation>
    <scope>NUCLEOTIDE SEQUENCE [LARGE SCALE GENOMIC DNA]</scope>
    <source>
        <strain evidence="4">MX1 / ATCC 50154</strain>
    </source>
</reference>
<name>A9V446_MONBE</name>
<feature type="compositionally biased region" description="Basic and acidic residues" evidence="1">
    <location>
        <begin position="273"/>
        <end position="287"/>
    </location>
</feature>
<feature type="region of interest" description="Disordered" evidence="1">
    <location>
        <begin position="343"/>
        <end position="373"/>
    </location>
</feature>
<keyword evidence="4" id="KW-1185">Reference proteome</keyword>
<dbReference type="EMBL" id="CH991558">
    <property type="protein sequence ID" value="EDQ87555.1"/>
    <property type="molecule type" value="Genomic_DNA"/>
</dbReference>
<dbReference type="InterPro" id="IPR039755">
    <property type="entry name" value="TBC1D23"/>
</dbReference>
<accession>A9V446</accession>
<evidence type="ECO:0000313" key="3">
    <source>
        <dbReference type="EMBL" id="EDQ87555.1"/>
    </source>
</evidence>
<dbReference type="PANTHER" id="PTHR13297">
    <property type="entry name" value="TBC1 DOMAIN FAMILY MEMBER 23-RELATED"/>
    <property type="match status" value="1"/>
</dbReference>
<feature type="compositionally biased region" description="Basic and acidic residues" evidence="1">
    <location>
        <begin position="234"/>
        <end position="244"/>
    </location>
</feature>
<organism evidence="3 4">
    <name type="scientific">Monosiga brevicollis</name>
    <name type="common">Choanoflagellate</name>
    <dbReference type="NCBI Taxonomy" id="81824"/>
    <lineage>
        <taxon>Eukaryota</taxon>
        <taxon>Choanoflagellata</taxon>
        <taxon>Craspedida</taxon>
        <taxon>Salpingoecidae</taxon>
        <taxon>Monosiga</taxon>
    </lineage>
</organism>
<feature type="region of interest" description="Disordered" evidence="1">
    <location>
        <begin position="547"/>
        <end position="610"/>
    </location>
</feature>